<evidence type="ECO:0000256" key="5">
    <source>
        <dbReference type="ARBA" id="ARBA00023002"/>
    </source>
</evidence>
<dbReference type="GO" id="GO:0005737">
    <property type="term" value="C:cytoplasm"/>
    <property type="evidence" value="ECO:0007669"/>
    <property type="project" value="TreeGrafter"/>
</dbReference>
<evidence type="ECO:0000313" key="13">
    <source>
        <dbReference type="Proteomes" id="UP000268652"/>
    </source>
</evidence>
<feature type="binding site" evidence="9">
    <location>
        <position position="298"/>
    </location>
    <ligand>
        <name>D-dopa</name>
        <dbReference type="ChEBI" id="CHEBI:149689"/>
    </ligand>
</feature>
<reference evidence="13 14" key="1">
    <citation type="submission" date="2018-09" db="EMBL/GenBank/DDBJ databases">
        <title>Streptomyces sp. nov. DS1-2, an endophytic actinomycete isolated from roots of Dendrobium scabrilingue.</title>
        <authorList>
            <person name="Kuncharoen N."/>
            <person name="Kudo T."/>
            <person name="Ohkuma M."/>
            <person name="Yuki M."/>
            <person name="Tanasupawat S."/>
        </authorList>
    </citation>
    <scope>NUCLEOTIDE SEQUENCE [LARGE SCALE GENOMIC DNA]</scope>
    <source>
        <strain evidence="11 14">AZ1-7</strain>
        <strain evidence="12 13">DS1-2</strain>
    </source>
</reference>
<evidence type="ECO:0000256" key="7">
    <source>
        <dbReference type="ARBA" id="ARBA00039751"/>
    </source>
</evidence>
<dbReference type="Proteomes" id="UP000268652">
    <property type="component" value="Unassembled WGS sequence"/>
</dbReference>
<keyword evidence="5" id="KW-0560">Oxidoreductase</keyword>
<sequence>MVGAGVIGLTTAIVVAEAGYAVRVLTREPPAATTSALAGALWEPFLAEPRERLARWAYEGLPVLAQLAEREGETGVRLVDGVEAHRSADAPPPWWSAEVPGLVSPAAPADLPPGYRSGHRARLPLLDMPRYLGYLTDRLAAAGGRIERRTVGSLAQLGDQAGALVNCTGLGARDLVPDDALRPVRGHVLRVANPGIERWFVDVSGEDGEGGEEIVYVLPQRDTVILGGTAHRDRWDTTPDPRVAERILRRCAAAHPALATARVLTHRVGLRPWRPRVRLERETLPNGVVCVHSYGHGGCGVTVSWGCAAEALALLTGRSGP</sequence>
<accession>A0A3A9WWA9</accession>
<comment type="similarity">
    <text evidence="2">Belongs to the DAMOX/DASOX family.</text>
</comment>
<name>A0A3A9WWA9_9ACTN</name>
<keyword evidence="4 9" id="KW-0274">FAD</keyword>
<feature type="binding site" evidence="9">
    <location>
        <begin position="297"/>
        <end position="302"/>
    </location>
    <ligand>
        <name>FAD</name>
        <dbReference type="ChEBI" id="CHEBI:57692"/>
    </ligand>
</feature>
<feature type="binding site" evidence="9">
    <location>
        <position position="216"/>
    </location>
    <ligand>
        <name>D-dopa</name>
        <dbReference type="ChEBI" id="CHEBI:149689"/>
    </ligand>
</feature>
<evidence type="ECO:0000256" key="9">
    <source>
        <dbReference type="PIRSR" id="PIRSR000189-1"/>
    </source>
</evidence>
<keyword evidence="3" id="KW-0285">Flavoprotein</keyword>
<dbReference type="GO" id="GO:0003884">
    <property type="term" value="F:D-amino-acid oxidase activity"/>
    <property type="evidence" value="ECO:0007669"/>
    <property type="project" value="UniProtKB-EC"/>
</dbReference>
<dbReference type="EMBL" id="RBDY01000003">
    <property type="protein sequence ID" value="RKN25851.1"/>
    <property type="molecule type" value="Genomic_DNA"/>
</dbReference>
<dbReference type="GO" id="GO:0071949">
    <property type="term" value="F:FAD binding"/>
    <property type="evidence" value="ECO:0007669"/>
    <property type="project" value="InterPro"/>
</dbReference>
<gene>
    <name evidence="12" type="ORF">D7318_06280</name>
    <name evidence="11" type="ORF">D7319_04200</name>
</gene>
<evidence type="ECO:0000256" key="8">
    <source>
        <dbReference type="ARBA" id="ARBA00049547"/>
    </source>
</evidence>
<feature type="binding site" evidence="9">
    <location>
        <begin position="34"/>
        <end position="35"/>
    </location>
    <ligand>
        <name>FAD</name>
        <dbReference type="ChEBI" id="CHEBI:57692"/>
    </ligand>
</feature>
<feature type="domain" description="FAD dependent oxidoreductase" evidence="10">
    <location>
        <begin position="2"/>
        <end position="310"/>
    </location>
</feature>
<organism evidence="11 14">
    <name type="scientific">Streptomyces radicis</name>
    <dbReference type="NCBI Taxonomy" id="1750517"/>
    <lineage>
        <taxon>Bacteria</taxon>
        <taxon>Bacillati</taxon>
        <taxon>Actinomycetota</taxon>
        <taxon>Actinomycetes</taxon>
        <taxon>Kitasatosporales</taxon>
        <taxon>Streptomycetaceae</taxon>
        <taxon>Streptomyces</taxon>
    </lineage>
</organism>
<dbReference type="AlphaFoldDB" id="A0A3A9WWA9"/>
<comment type="cofactor">
    <cofactor evidence="1 9">
        <name>FAD</name>
        <dbReference type="ChEBI" id="CHEBI:57692"/>
    </cofactor>
</comment>
<dbReference type="Pfam" id="PF01266">
    <property type="entry name" value="DAO"/>
    <property type="match status" value="1"/>
</dbReference>
<dbReference type="PANTHER" id="PTHR11530">
    <property type="entry name" value="D-AMINO ACID OXIDASE"/>
    <property type="match status" value="1"/>
</dbReference>
<protein>
    <recommendedName>
        <fullName evidence="7">D-amino-acid oxidase</fullName>
        <ecNumber evidence="6">1.4.3.3</ecNumber>
    </recommendedName>
</protein>
<evidence type="ECO:0000256" key="1">
    <source>
        <dbReference type="ARBA" id="ARBA00001974"/>
    </source>
</evidence>
<evidence type="ECO:0000259" key="10">
    <source>
        <dbReference type="Pfam" id="PF01266"/>
    </source>
</evidence>
<dbReference type="SUPFAM" id="SSF51971">
    <property type="entry name" value="Nucleotide-binding domain"/>
    <property type="match status" value="1"/>
</dbReference>
<dbReference type="PIRSF" id="PIRSF000189">
    <property type="entry name" value="D-aa_oxidase"/>
    <property type="match status" value="1"/>
</dbReference>
<comment type="caution">
    <text evidence="11">The sequence shown here is derived from an EMBL/GenBank/DDBJ whole genome shotgun (WGS) entry which is preliminary data.</text>
</comment>
<evidence type="ECO:0000313" key="14">
    <source>
        <dbReference type="Proteomes" id="UP000275024"/>
    </source>
</evidence>
<dbReference type="GO" id="GO:0019478">
    <property type="term" value="P:D-amino acid catabolic process"/>
    <property type="evidence" value="ECO:0007669"/>
    <property type="project" value="TreeGrafter"/>
</dbReference>
<evidence type="ECO:0000313" key="12">
    <source>
        <dbReference type="EMBL" id="RKN25851.1"/>
    </source>
</evidence>
<evidence type="ECO:0000256" key="4">
    <source>
        <dbReference type="ARBA" id="ARBA00022827"/>
    </source>
</evidence>
<dbReference type="EMBL" id="RBDX01000002">
    <property type="protein sequence ID" value="RKN12096.1"/>
    <property type="molecule type" value="Genomic_DNA"/>
</dbReference>
<evidence type="ECO:0000256" key="2">
    <source>
        <dbReference type="ARBA" id="ARBA00006730"/>
    </source>
</evidence>
<feature type="binding site" evidence="9">
    <location>
        <position position="168"/>
    </location>
    <ligand>
        <name>FAD</name>
        <dbReference type="ChEBI" id="CHEBI:57692"/>
    </ligand>
</feature>
<feature type="binding site" evidence="9">
    <location>
        <position position="271"/>
    </location>
    <ligand>
        <name>D-dopa</name>
        <dbReference type="ChEBI" id="CHEBI:149689"/>
    </ligand>
</feature>
<proteinExistence type="inferred from homology"/>
<evidence type="ECO:0000256" key="3">
    <source>
        <dbReference type="ARBA" id="ARBA00022630"/>
    </source>
</evidence>
<dbReference type="Proteomes" id="UP000275024">
    <property type="component" value="Unassembled WGS sequence"/>
</dbReference>
<dbReference type="Gene3D" id="3.30.9.10">
    <property type="entry name" value="D-Amino Acid Oxidase, subunit A, domain 2"/>
    <property type="match status" value="1"/>
</dbReference>
<keyword evidence="13" id="KW-1185">Reference proteome</keyword>
<comment type="catalytic activity">
    <reaction evidence="8">
        <text>a D-alpha-amino acid + O2 + H2O = a 2-oxocarboxylate + H2O2 + NH4(+)</text>
        <dbReference type="Rhea" id="RHEA:21816"/>
        <dbReference type="ChEBI" id="CHEBI:15377"/>
        <dbReference type="ChEBI" id="CHEBI:15379"/>
        <dbReference type="ChEBI" id="CHEBI:16240"/>
        <dbReference type="ChEBI" id="CHEBI:28938"/>
        <dbReference type="ChEBI" id="CHEBI:35179"/>
        <dbReference type="ChEBI" id="CHEBI:59871"/>
        <dbReference type="EC" id="1.4.3.3"/>
    </reaction>
    <physiologicalReaction direction="left-to-right" evidence="8">
        <dbReference type="Rhea" id="RHEA:21817"/>
    </physiologicalReaction>
</comment>
<dbReference type="InterPro" id="IPR006076">
    <property type="entry name" value="FAD-dep_OxRdtase"/>
</dbReference>
<dbReference type="Gene3D" id="3.40.50.720">
    <property type="entry name" value="NAD(P)-binding Rossmann-like Domain"/>
    <property type="match status" value="1"/>
</dbReference>
<dbReference type="InterPro" id="IPR023209">
    <property type="entry name" value="DAO"/>
</dbReference>
<dbReference type="PANTHER" id="PTHR11530:SF11">
    <property type="entry name" value="D-ASPARTATE OXIDASE"/>
    <property type="match status" value="1"/>
</dbReference>
<evidence type="ECO:0000256" key="6">
    <source>
        <dbReference type="ARBA" id="ARBA00039101"/>
    </source>
</evidence>
<feature type="binding site" evidence="9">
    <location>
        <position position="151"/>
    </location>
    <ligand>
        <name>FAD</name>
        <dbReference type="ChEBI" id="CHEBI:57692"/>
    </ligand>
</feature>
<evidence type="ECO:0000313" key="11">
    <source>
        <dbReference type="EMBL" id="RKN12096.1"/>
    </source>
</evidence>
<dbReference type="SUPFAM" id="SSF54373">
    <property type="entry name" value="FAD-linked reductases, C-terminal domain"/>
    <property type="match status" value="1"/>
</dbReference>
<dbReference type="EC" id="1.4.3.3" evidence="6"/>
<dbReference type="OrthoDB" id="246701at2"/>